<proteinExistence type="predicted"/>
<evidence type="ECO:0000313" key="3">
    <source>
        <dbReference type="Proteomes" id="UP000298133"/>
    </source>
</evidence>
<dbReference type="InterPro" id="IPR029058">
    <property type="entry name" value="AB_hydrolase_fold"/>
</dbReference>
<dbReference type="Gene3D" id="3.40.50.1820">
    <property type="entry name" value="alpha/beta hydrolase"/>
    <property type="match status" value="1"/>
</dbReference>
<accession>A0A4Y8UJW6</accession>
<dbReference type="Proteomes" id="UP000298133">
    <property type="component" value="Unassembled WGS sequence"/>
</dbReference>
<comment type="caution">
    <text evidence="2">The sequence shown here is derived from an EMBL/GenBank/DDBJ whole genome shotgun (WGS) entry which is preliminary data.</text>
</comment>
<evidence type="ECO:0000313" key="2">
    <source>
        <dbReference type="EMBL" id="TFH67979.1"/>
    </source>
</evidence>
<dbReference type="GO" id="GO:0016787">
    <property type="term" value="F:hydrolase activity"/>
    <property type="evidence" value="ECO:0007669"/>
    <property type="project" value="UniProtKB-KW"/>
</dbReference>
<feature type="domain" description="Serine aminopeptidase S33" evidence="1">
    <location>
        <begin position="82"/>
        <end position="308"/>
    </location>
</feature>
<keyword evidence="2" id="KW-0378">Hydrolase</keyword>
<dbReference type="InterPro" id="IPR022742">
    <property type="entry name" value="Hydrolase_4"/>
</dbReference>
<evidence type="ECO:0000259" key="1">
    <source>
        <dbReference type="Pfam" id="PF12146"/>
    </source>
</evidence>
<dbReference type="InterPro" id="IPR051044">
    <property type="entry name" value="MAG_DAG_Lipase"/>
</dbReference>
<reference evidence="2 3" key="1">
    <citation type="submission" date="2019-03" db="EMBL/GenBank/DDBJ databases">
        <title>Draft genome of Gammaproteobacteria bacterium LSUCC0057, a member of the SAR92 clade.</title>
        <authorList>
            <person name="Lanclos V.C."/>
            <person name="Doiron C."/>
            <person name="Henson M.W."/>
            <person name="Thrash J.C."/>
        </authorList>
    </citation>
    <scope>NUCLEOTIDE SEQUENCE [LARGE SCALE GENOMIC DNA]</scope>
    <source>
        <strain evidence="2 3">LSUCC0057</strain>
    </source>
</reference>
<protein>
    <submittedName>
        <fullName evidence="2">Alpha/beta hydrolase</fullName>
    </submittedName>
</protein>
<dbReference type="AlphaFoldDB" id="A0A4Y8UJW6"/>
<dbReference type="Pfam" id="PF12146">
    <property type="entry name" value="Hydrolase_4"/>
    <property type="match status" value="1"/>
</dbReference>
<organism evidence="2 3">
    <name type="scientific">Gammaproteobacteria bacterium LSUCC0057</name>
    <dbReference type="NCBI Taxonomy" id="2559237"/>
    <lineage>
        <taxon>Bacteria</taxon>
        <taxon>Pseudomonadati</taxon>
        <taxon>Pseudomonadota</taxon>
        <taxon>Gammaproteobacteria</taxon>
        <taxon>Cellvibrionales</taxon>
        <taxon>Porticoccaceae</taxon>
        <taxon>SAR92 clade</taxon>
    </lineage>
</organism>
<dbReference type="OrthoDB" id="5614837at2"/>
<name>A0A4Y8UJW6_9GAMM</name>
<keyword evidence="3" id="KW-1185">Reference proteome</keyword>
<dbReference type="EMBL" id="SPIA01000002">
    <property type="protein sequence ID" value="TFH67979.1"/>
    <property type="molecule type" value="Genomic_DNA"/>
</dbReference>
<gene>
    <name evidence="2" type="ORF">E3W66_06960</name>
</gene>
<dbReference type="SUPFAM" id="SSF53474">
    <property type="entry name" value="alpha/beta-Hydrolases"/>
    <property type="match status" value="1"/>
</dbReference>
<sequence>MSQPPTPNFNHFTAIAASLQRRPWPSCSATRSPSQLSDELGAALRYYQLPLPSTELQFSSGALTAGTTERLVWYRWQPAQAQRRAVVVHGYFDHTGLYRHLINALLERGCEVVCFDLPGHGFSSGERASIDDFDHYQQALCAVLDLIASWPQLPLIGCGQSTGGAILLQHLAALGAQPSPWSAVNLLAPLFEPVGWRSSRLLLPLLSPFLRTLPRRFQRNSGDSAFGIFLAHQDPLQSRVMPLAWLRAMDRWIAGFRPLSCSAAVNIIQGDRDHTVAWRRNMAHFRRQFSAATITIIEGAGHHLVNETAALRAEVFAQLQL</sequence>
<dbReference type="PANTHER" id="PTHR11614">
    <property type="entry name" value="PHOSPHOLIPASE-RELATED"/>
    <property type="match status" value="1"/>
</dbReference>